<dbReference type="Gene3D" id="3.40.50.720">
    <property type="entry name" value="NAD(P)-binding Rossmann-like Domain"/>
    <property type="match status" value="1"/>
</dbReference>
<feature type="domain" description="NAD(P)-binding" evidence="10">
    <location>
        <begin position="933"/>
        <end position="1121"/>
    </location>
</feature>
<feature type="region of interest" description="Disordered" evidence="8">
    <location>
        <begin position="44"/>
        <end position="68"/>
    </location>
</feature>
<comment type="subcellular location">
    <subcellularLocation>
        <location evidence="1 7">Nucleus</location>
    </subcellularLocation>
</comment>
<organism evidence="11 12">
    <name type="scientific">Candidozyma haemuli</name>
    <dbReference type="NCBI Taxonomy" id="45357"/>
    <lineage>
        <taxon>Eukaryota</taxon>
        <taxon>Fungi</taxon>
        <taxon>Dikarya</taxon>
        <taxon>Ascomycota</taxon>
        <taxon>Saccharomycotina</taxon>
        <taxon>Pichiomycetes</taxon>
        <taxon>Metschnikowiaceae</taxon>
        <taxon>Candidozyma</taxon>
    </lineage>
</organism>
<dbReference type="Pfam" id="PF10513">
    <property type="entry name" value="EPL1"/>
    <property type="match status" value="1"/>
</dbReference>
<evidence type="ECO:0000256" key="2">
    <source>
        <dbReference type="ARBA" id="ARBA00008035"/>
    </source>
</evidence>
<evidence type="ECO:0000259" key="9">
    <source>
        <dbReference type="Pfam" id="PF10513"/>
    </source>
</evidence>
<evidence type="ECO:0000256" key="4">
    <source>
        <dbReference type="ARBA" id="ARBA00023163"/>
    </source>
</evidence>
<feature type="compositionally biased region" description="Low complexity" evidence="8">
    <location>
        <begin position="820"/>
        <end position="839"/>
    </location>
</feature>
<gene>
    <name evidence="11" type="ORF">CA3LBN_000446</name>
</gene>
<feature type="region of interest" description="Disordered" evidence="8">
    <location>
        <begin position="820"/>
        <end position="862"/>
    </location>
</feature>
<keyword evidence="12" id="KW-1185">Reference proteome</keyword>
<evidence type="ECO:0000256" key="8">
    <source>
        <dbReference type="SAM" id="MobiDB-lite"/>
    </source>
</evidence>
<dbReference type="Pfam" id="PF13460">
    <property type="entry name" value="NAD_binding_10"/>
    <property type="match status" value="1"/>
</dbReference>
<feature type="domain" description="Enhancer of polycomb-like N-terminal" evidence="9">
    <location>
        <begin position="21"/>
        <end position="206"/>
    </location>
</feature>
<reference evidence="11 12" key="1">
    <citation type="submission" date="2021-06" db="EMBL/GenBank/DDBJ databases">
        <title>Candida outbreak in Lebanon.</title>
        <authorList>
            <person name="Finianos M."/>
        </authorList>
    </citation>
    <scope>NUCLEOTIDE SEQUENCE [LARGE SCALE GENOMIC DNA]</scope>
    <source>
        <strain evidence="11">CA3LBN</strain>
    </source>
</reference>
<dbReference type="EMBL" id="CP076661">
    <property type="protein sequence ID" value="QWU86228.1"/>
    <property type="molecule type" value="Genomic_DNA"/>
</dbReference>
<accession>A0ABX8I1A6</accession>
<feature type="region of interest" description="Disordered" evidence="8">
    <location>
        <begin position="895"/>
        <end position="915"/>
    </location>
</feature>
<evidence type="ECO:0000256" key="7">
    <source>
        <dbReference type="RuleBase" id="RU361124"/>
    </source>
</evidence>
<dbReference type="Proteomes" id="UP000825434">
    <property type="component" value="Chromosome 1"/>
</dbReference>
<evidence type="ECO:0000256" key="5">
    <source>
        <dbReference type="ARBA" id="ARBA00023242"/>
    </source>
</evidence>
<evidence type="ECO:0000256" key="1">
    <source>
        <dbReference type="ARBA" id="ARBA00004123"/>
    </source>
</evidence>
<comment type="function">
    <text evidence="6">Component of the NuA4 histone acetyltransferase complex which is involved in transcriptional activation of selected genes principally by acetylation of nucleosomal histone H4 and H2A. The NuA4 complex is also involved in DNA repair. Involved in gene silencing by neighboring heterochromatin, blockage of the silencing spreading along the chromosome, and required for cell cycle progression through G2/M.</text>
</comment>
<feature type="region of interest" description="Disordered" evidence="8">
    <location>
        <begin position="1"/>
        <end position="20"/>
    </location>
</feature>
<dbReference type="PANTHER" id="PTHR14898">
    <property type="entry name" value="ENHANCER OF POLYCOMB"/>
    <property type="match status" value="1"/>
</dbReference>
<dbReference type="SUPFAM" id="SSF51735">
    <property type="entry name" value="NAD(P)-binding Rossmann-fold domains"/>
    <property type="match status" value="1"/>
</dbReference>
<evidence type="ECO:0000256" key="3">
    <source>
        <dbReference type="ARBA" id="ARBA00023015"/>
    </source>
</evidence>
<dbReference type="InterPro" id="IPR036291">
    <property type="entry name" value="NAD(P)-bd_dom_sf"/>
</dbReference>
<evidence type="ECO:0000313" key="11">
    <source>
        <dbReference type="EMBL" id="QWU86228.1"/>
    </source>
</evidence>
<dbReference type="InterPro" id="IPR024943">
    <property type="entry name" value="Enhancer_polycomb"/>
</dbReference>
<feature type="region of interest" description="Disordered" evidence="8">
    <location>
        <begin position="699"/>
        <end position="732"/>
    </location>
</feature>
<sequence>MAVLPPKSAAASKGGSGARFRQRKISVKVALPIYNQKDLVGGDAELEPSQLHHLNASSSQQPRDMHSIETGVDKNEEDEVHLQQVINAAQRVLLGSLKDEKDKKDSSVYIPTPDASKLWKDASKYYNDNTFVEPESYIKFSATVEDTLGVEYNMDEEDEEFFKNVLLKEYPKSSKKTEKKKDSNGDETRPCSEIECEIVLDKFEKTIEEKQPFLSMDPSNLLPYSELSAYILEEFNSKGNKEYPYSQPGPNLNYMSTSTLKENLSKELNYDPFITLFDKNPRDTSSLSKTRPIPLLMQLFGQAIYDHWKKRKMERKGKQITPQLKFEDPNANEKDNDNDPYICFRRREFRQARKTRRADNLGAERIRLLQKSLRKARDLVFNVCKRELLKLDYWNSEYEVFKTRCEAKSVKRIAGVKGDDHLFYPHKRRKLPKIETEEDEYDTPTTKVRKERKKTSEMEPSTSLSSKEKQVAGQVQPEASTNQPYVKLPPSKIPDLDLVTVNLVLKEKNETIKRAVLEKLRKRKEHDRGYVNITYDPYQPFFNLTTNDLNPHLELSHIPYSSIAASNYHQVNTTNVISDSLKRLLEDAKKPLPGMKTFKGSNGELVPSKPFPHLQSLLDDHINSKNNSESYIAHLLTSIQNNDFSSYTEGYNKNGVTDEENSKCSAPIFRMRKRQGRVNQQFIDRRGLMRRPDAEIDSWLNDSDSVNESSDEDLMDVDGARSPDSEASSVTNAYDSKADAIKRLDSRWQFDNDYTETDKGIRSPFSLDPSRLNCISDETQSIRFGSMLLSKSYDLLRESAHQRQLLMQQARMRALQQHQLNNRNHSQSSHQSSPEAQSQDTAKGGAAQGASNIYKKNGGTMGTAVARTPQQLHAIQQFRKQQNQQQLNQAYLAQKRNGGGGSMSPGPYNGNAGANTQSYNNNAKYTTATMQSGPHGKIGQRLIGVLAKNKRNTTAVVRNDSQAQQISKVAGGVDFVKTTHLDLAQTSVKELVSKVQGHDAIVLTVGSAGKNLLQVDLDAVVKTFEAAVEANIRRLVLVSAIFAESHEFFESNKLRDYYIAKHYADRILINEFKDKLDYTILKPSSLTDGVGTGKIQIYKPGTETKSIDRQDVAQSILQVLDLKSTFGKSYNFTGGDSPIDSESTWA</sequence>
<keyword evidence="3 7" id="KW-0805">Transcription regulation</keyword>
<feature type="region of interest" description="Disordered" evidence="8">
    <location>
        <begin position="434"/>
        <end position="487"/>
    </location>
</feature>
<evidence type="ECO:0000259" key="10">
    <source>
        <dbReference type="Pfam" id="PF13460"/>
    </source>
</evidence>
<dbReference type="InterPro" id="IPR019542">
    <property type="entry name" value="Enhancer_polycomb-like_N"/>
</dbReference>
<protein>
    <recommendedName>
        <fullName evidence="7">Enhancer of polycomb-like protein</fullName>
    </recommendedName>
</protein>
<evidence type="ECO:0000256" key="6">
    <source>
        <dbReference type="ARBA" id="ARBA00025513"/>
    </source>
</evidence>
<keyword evidence="4 7" id="KW-0804">Transcription</keyword>
<proteinExistence type="inferred from homology"/>
<keyword evidence="5 7" id="KW-0539">Nucleus</keyword>
<name>A0ABX8I1A6_9ASCO</name>
<comment type="similarity">
    <text evidence="2 7">Belongs to the enhancer of polycomb family.</text>
</comment>
<dbReference type="InterPro" id="IPR016040">
    <property type="entry name" value="NAD(P)-bd_dom"/>
</dbReference>
<evidence type="ECO:0000313" key="12">
    <source>
        <dbReference type="Proteomes" id="UP000825434"/>
    </source>
</evidence>